<accession>A0A081NIE7</accession>
<feature type="compositionally biased region" description="Acidic residues" evidence="2">
    <location>
        <begin position="1117"/>
        <end position="1151"/>
    </location>
</feature>
<dbReference type="EMBL" id="JOKH01000002">
    <property type="protein sequence ID" value="KEQ18220.1"/>
    <property type="molecule type" value="Genomic_DNA"/>
</dbReference>
<protein>
    <recommendedName>
        <fullName evidence="3">Autotransporter domain-containing protein</fullName>
    </recommendedName>
</protein>
<feature type="compositionally biased region" description="Polar residues" evidence="2">
    <location>
        <begin position="204"/>
        <end position="214"/>
    </location>
</feature>
<feature type="region of interest" description="Disordered" evidence="2">
    <location>
        <begin position="311"/>
        <end position="336"/>
    </location>
</feature>
<keyword evidence="5" id="KW-1185">Reference proteome</keyword>
<evidence type="ECO:0000256" key="2">
    <source>
        <dbReference type="SAM" id="MobiDB-lite"/>
    </source>
</evidence>
<feature type="region of interest" description="Disordered" evidence="2">
    <location>
        <begin position="949"/>
        <end position="973"/>
    </location>
</feature>
<dbReference type="Pfam" id="PF03797">
    <property type="entry name" value="Autotransporter"/>
    <property type="match status" value="1"/>
</dbReference>
<feature type="coiled-coil region" evidence="1">
    <location>
        <begin position="362"/>
        <end position="485"/>
    </location>
</feature>
<dbReference type="RefSeq" id="WP_034835358.1">
    <property type="nucleotide sequence ID" value="NZ_JOKH01000002.1"/>
</dbReference>
<feature type="compositionally biased region" description="Low complexity" evidence="2">
    <location>
        <begin position="313"/>
        <end position="334"/>
    </location>
</feature>
<feature type="coiled-coil region" evidence="1">
    <location>
        <begin position="727"/>
        <end position="761"/>
    </location>
</feature>
<evidence type="ECO:0000259" key="3">
    <source>
        <dbReference type="Pfam" id="PF03797"/>
    </source>
</evidence>
<dbReference type="Proteomes" id="UP000028073">
    <property type="component" value="Unassembled WGS sequence"/>
</dbReference>
<feature type="domain" description="Autotransporter" evidence="3">
    <location>
        <begin position="1244"/>
        <end position="1370"/>
    </location>
</feature>
<feature type="region of interest" description="Disordered" evidence="2">
    <location>
        <begin position="633"/>
        <end position="654"/>
    </location>
</feature>
<dbReference type="InterPro" id="IPR005546">
    <property type="entry name" value="Autotransporte_beta"/>
</dbReference>
<feature type="coiled-coil region" evidence="1">
    <location>
        <begin position="515"/>
        <end position="612"/>
    </location>
</feature>
<dbReference type="SUPFAM" id="SSF103515">
    <property type="entry name" value="Autotransporter"/>
    <property type="match status" value="1"/>
</dbReference>
<dbReference type="InterPro" id="IPR036709">
    <property type="entry name" value="Autotransporte_beta_dom_sf"/>
</dbReference>
<evidence type="ECO:0000313" key="5">
    <source>
        <dbReference type="Proteomes" id="UP000028073"/>
    </source>
</evidence>
<name>A0A081NIE7_9GAMM</name>
<feature type="coiled-coil region" evidence="1">
    <location>
        <begin position="232"/>
        <end position="304"/>
    </location>
</feature>
<proteinExistence type="predicted"/>
<dbReference type="Gene3D" id="2.40.128.130">
    <property type="entry name" value="Autotransporter beta-domain"/>
    <property type="match status" value="1"/>
</dbReference>
<reference evidence="4 5" key="1">
    <citation type="submission" date="2014-06" db="EMBL/GenBank/DDBJ databases">
        <title>Whole Genome Sequences of Three Symbiotic Endozoicomonas Bacteria.</title>
        <authorList>
            <person name="Neave M.J."/>
            <person name="Apprill A."/>
            <person name="Voolstra C.R."/>
        </authorList>
    </citation>
    <scope>NUCLEOTIDE SEQUENCE [LARGE SCALE GENOMIC DNA]</scope>
    <source>
        <strain evidence="4 5">DSM 25634</strain>
    </source>
</reference>
<organism evidence="4 5">
    <name type="scientific">Endozoicomonas numazuensis</name>
    <dbReference type="NCBI Taxonomy" id="1137799"/>
    <lineage>
        <taxon>Bacteria</taxon>
        <taxon>Pseudomonadati</taxon>
        <taxon>Pseudomonadota</taxon>
        <taxon>Gammaproteobacteria</taxon>
        <taxon>Oceanospirillales</taxon>
        <taxon>Endozoicomonadaceae</taxon>
        <taxon>Endozoicomonas</taxon>
    </lineage>
</organism>
<feature type="region of interest" description="Disordered" evidence="2">
    <location>
        <begin position="1081"/>
        <end position="1157"/>
    </location>
</feature>
<dbReference type="STRING" id="1137799.GZ78_11850"/>
<feature type="compositionally biased region" description="Basic and acidic residues" evidence="2">
    <location>
        <begin position="1103"/>
        <end position="1116"/>
    </location>
</feature>
<dbReference type="PANTHER" id="PTHR45615">
    <property type="entry name" value="MYOSIN HEAVY CHAIN, NON-MUSCLE"/>
    <property type="match status" value="1"/>
</dbReference>
<comment type="caution">
    <text evidence="4">The sequence shown here is derived from an EMBL/GenBank/DDBJ whole genome shotgun (WGS) entry which is preliminary data.</text>
</comment>
<evidence type="ECO:0000313" key="4">
    <source>
        <dbReference type="EMBL" id="KEQ18220.1"/>
    </source>
</evidence>
<keyword evidence="1" id="KW-0175">Coiled coil</keyword>
<gene>
    <name evidence="4" type="ORF">GZ78_11850</name>
</gene>
<dbReference type="PANTHER" id="PTHR45615:SF80">
    <property type="entry name" value="GRIP DOMAIN-CONTAINING PROTEIN"/>
    <property type="match status" value="1"/>
</dbReference>
<sequence length="1503" mass="171004">MKLYSFIALWRHPLVAGIVIWTLGTCLPLQSNQADQIRGWQSNPAPLFLFRIKMMKSVLEKSGTKVHPFTKADRWHTRLTQLEQTIRQAELNQRYPVSPDFAKAERLIDKALTHQHSRLAHEQHFSQSIQSVTRLTLNYVEGYLQEHYCPGQASRMIDKGQALGAIPGLADWVLGAQNELSQPTIKKLPVTISNTEAPTDASGDDTSSQPSLSIPENFEPLIRELQSDQIKLNAQEERINILSSDLRSKQSELSQQKELTTTLLTLRQEKERMHQQISNQKQILETASVGLVAEQDRLKQLEQQLLSEDFDTPLPQQDDLPDSPLLLDSPEPQENPFQRDQFIANLKRIKLEEQQSSIHQQRHEALSELRKIEDRQKRLQSHHQNVRQALDRWALKKSSIEEILDQKNKKLNGLQLELDKHRQTLATGLHQQEARAREIEDLNTALLEDQTADLSARVKALQETLKDKQEEFSAIKQQKELWTREIEELGQSDKVTAEDLEALHQMTLNHEKTFIKPLQDNVKQAEHELRQEKDRLKKAQTSLDEVNLEHNKITAEIKGSQSLVRQLEQKLKPHTVEIKETEASLLAHEELHDDLIQNLNRAQSELDQTSKDNTRHTLDRQLSELNRLLDRISVDEQSSDPPLDTEVFNSDLPKNSNPTLEAYILEQRELLEKRQHSYNQALEEQHTVEKNALHLDQELNELFFEHKQTALESDDLLGEKKPVEISENDYQQRLQTFSAQEQRLNQQVETLAGDLEQLNIHQEVLVRDRNNHWEALNRLANEHETPRQEPRSPEMSDTDWGAGFSRWVVGNSAWIAPANKVLVRGMIAWYTASSAYYGLLSWYEGSQENYSKTQAEEALTAALSDDNLALYGTTPAPQPKPAVNSVDSLRVNQTSEEAPVCLAPQTPPNDKHNFHEFILKRPPVSEVKPVTPPPINTNDTCPATEIKPETPQKMDQQSLPVTLNNPDKVNSKRTDGFTEKFDFKKYADSFRKPAFSKPVAPPPVKHTKLERPEASDGFSQKFDYKVYADSFRPPECPAPASINTETVSNTTQLHPASVSQPEDVQGFTKKFDFKAYADSFRQPTSPVLPDSEADENQQLEPAKAQEESLNSEHESDPELSEPEENPEELPEQNEEQAPENDPEPAPDEPQSEEPQVAPTFDHQALHQQSMRDRSHSIQSMNSVTGLFTLSFMSGVWDSCHAIWNQHASEEPLAPEFTHLSGFSYGDMTLASNDQTGQWYTFLQGHSQSGSHESTHWQGSTFSWGTLGFINDNWLAGLMVSRQRVSINLDVKGDSVKTEATQFSLLSSFQHSAWRHNLMLGLGWPEYRVKSPITGEDDFQTLQWQGYASTGYQIKPGWFSDTFSIEPRIEILKIWNKPTQHSLNIDQDSSASNLKSNSGAEVYQLGVQLELLLPGISQQQQWLLYAGRQHVRGSAELSYELVESSTLAETHNKISSKEQVDYTILAASFRHELSNVLSISFKINGQWSHAGSNSGLNLNFTRSF</sequence>
<feature type="compositionally biased region" description="Polar residues" evidence="2">
    <location>
        <begin position="953"/>
        <end position="968"/>
    </location>
</feature>
<feature type="region of interest" description="Disordered" evidence="2">
    <location>
        <begin position="194"/>
        <end position="214"/>
    </location>
</feature>
<evidence type="ECO:0000256" key="1">
    <source>
        <dbReference type="SAM" id="Coils"/>
    </source>
</evidence>